<feature type="region of interest" description="Disordered" evidence="1">
    <location>
        <begin position="166"/>
        <end position="243"/>
    </location>
</feature>
<name>A0AAW0K901_MYOGA</name>
<dbReference type="Proteomes" id="UP001488838">
    <property type="component" value="Unassembled WGS sequence"/>
</dbReference>
<feature type="compositionally biased region" description="Basic and acidic residues" evidence="1">
    <location>
        <begin position="182"/>
        <end position="207"/>
    </location>
</feature>
<proteinExistence type="predicted"/>
<evidence type="ECO:0000313" key="3">
    <source>
        <dbReference type="Proteomes" id="UP001488838"/>
    </source>
</evidence>
<keyword evidence="3" id="KW-1185">Reference proteome</keyword>
<evidence type="ECO:0000313" key="2">
    <source>
        <dbReference type="EMBL" id="KAK7835393.1"/>
    </source>
</evidence>
<organism evidence="2 3">
    <name type="scientific">Myodes glareolus</name>
    <name type="common">Bank vole</name>
    <name type="synonym">Clethrionomys glareolus</name>
    <dbReference type="NCBI Taxonomy" id="447135"/>
    <lineage>
        <taxon>Eukaryota</taxon>
        <taxon>Metazoa</taxon>
        <taxon>Chordata</taxon>
        <taxon>Craniata</taxon>
        <taxon>Vertebrata</taxon>
        <taxon>Euteleostomi</taxon>
        <taxon>Mammalia</taxon>
        <taxon>Eutheria</taxon>
        <taxon>Euarchontoglires</taxon>
        <taxon>Glires</taxon>
        <taxon>Rodentia</taxon>
        <taxon>Myomorpha</taxon>
        <taxon>Muroidea</taxon>
        <taxon>Cricetidae</taxon>
        <taxon>Arvicolinae</taxon>
        <taxon>Myodes</taxon>
    </lineage>
</organism>
<feature type="compositionally biased region" description="Polar residues" evidence="1">
    <location>
        <begin position="10"/>
        <end position="25"/>
    </location>
</feature>
<protein>
    <submittedName>
        <fullName evidence="2">Uncharacterized protein</fullName>
    </submittedName>
</protein>
<dbReference type="EMBL" id="JBBHLL010000002">
    <property type="protein sequence ID" value="KAK7835393.1"/>
    <property type="molecule type" value="Genomic_DNA"/>
</dbReference>
<evidence type="ECO:0000256" key="1">
    <source>
        <dbReference type="SAM" id="MobiDB-lite"/>
    </source>
</evidence>
<reference evidence="2 3" key="1">
    <citation type="journal article" date="2023" name="bioRxiv">
        <title>Conserved and derived expression patterns and positive selection on dental genes reveal complex evolutionary context of ever-growing rodent molars.</title>
        <authorList>
            <person name="Calamari Z.T."/>
            <person name="Song A."/>
            <person name="Cohen E."/>
            <person name="Akter M."/>
            <person name="Roy R.D."/>
            <person name="Hallikas O."/>
            <person name="Christensen M.M."/>
            <person name="Li P."/>
            <person name="Marangoni P."/>
            <person name="Jernvall J."/>
            <person name="Klein O.D."/>
        </authorList>
    </citation>
    <scope>NUCLEOTIDE SEQUENCE [LARGE SCALE GENOMIC DNA]</scope>
    <source>
        <strain evidence="2">V071</strain>
    </source>
</reference>
<comment type="caution">
    <text evidence="2">The sequence shown here is derived from an EMBL/GenBank/DDBJ whole genome shotgun (WGS) entry which is preliminary data.</text>
</comment>
<accession>A0AAW0K901</accession>
<feature type="region of interest" description="Disordered" evidence="1">
    <location>
        <begin position="1"/>
        <end position="25"/>
    </location>
</feature>
<gene>
    <name evidence="2" type="ORF">U0070_017929</name>
</gene>
<sequence length="243" mass="26980">MTVKRKAKYANSTHGSPENTPSNYVPLSLSYESTSPLEARVTSSSTHSARYDPFRSLWKRGRNYVKTNICFMSHHQEELVPTQLQKRKPQEQLPECEVKCIEFLLLSYWSLQALATAARTAVSGVHRSTHRCLWCAPQHAPLSLVCTAARTAVLVCTAARTAVSRTSLSMNSKDPGTWPAHDQLKAPEDTGKELYKIHSSYKQDSEKGSGAPENSLANQRNGQHLVHKQSGGKNTGETLMDRS</sequence>
<dbReference type="AlphaFoldDB" id="A0AAW0K901"/>